<dbReference type="Proteomes" id="UP001501321">
    <property type="component" value="Unassembled WGS sequence"/>
</dbReference>
<dbReference type="EMBL" id="BAABFC010000004">
    <property type="protein sequence ID" value="GAA4495043.1"/>
    <property type="molecule type" value="Genomic_DNA"/>
</dbReference>
<evidence type="ECO:0000256" key="4">
    <source>
        <dbReference type="ARBA" id="ARBA00022989"/>
    </source>
</evidence>
<feature type="transmembrane region" description="Helical" evidence="6">
    <location>
        <begin position="34"/>
        <end position="54"/>
    </location>
</feature>
<feature type="transmembrane region" description="Helical" evidence="6">
    <location>
        <begin position="66"/>
        <end position="85"/>
    </location>
</feature>
<evidence type="ECO:0000256" key="2">
    <source>
        <dbReference type="ARBA" id="ARBA00022475"/>
    </source>
</evidence>
<name>A0ABP8PZB7_9GAMM</name>
<dbReference type="Pfam" id="PF01810">
    <property type="entry name" value="LysE"/>
    <property type="match status" value="1"/>
</dbReference>
<comment type="subcellular location">
    <subcellularLocation>
        <location evidence="1">Cell membrane</location>
        <topology evidence="1">Multi-pass membrane protein</topology>
    </subcellularLocation>
</comment>
<feature type="transmembrane region" description="Helical" evidence="6">
    <location>
        <begin position="150"/>
        <end position="170"/>
    </location>
</feature>
<sequence>MYLSLFVGLGAVHLLALASPGPDFALILRTCLCRPLALGAALGISLAILLHALFSLTGLSLLLTQAPGLFALVRLVGALYLLWLAKGAWQAASLPAEVGRVAAGESGSWRRGLGWGLATNLLNPKALLFFVGLVAAMVRPEVGLPVRIGLALELFVLSGLWFGLLAWGLSTRRVQAGLARLYGPLHRLCAGLFALLGAGLLWELLAAGWPV</sequence>
<comment type="caution">
    <text evidence="7">The sequence shown here is derived from an EMBL/GenBank/DDBJ whole genome shotgun (WGS) entry which is preliminary data.</text>
</comment>
<accession>A0ABP8PZB7</accession>
<dbReference type="RefSeq" id="WP_345010227.1">
    <property type="nucleotide sequence ID" value="NZ_BAABFC010000004.1"/>
</dbReference>
<dbReference type="PANTHER" id="PTHR30086">
    <property type="entry name" value="ARGININE EXPORTER PROTEIN ARGO"/>
    <property type="match status" value="1"/>
</dbReference>
<evidence type="ECO:0000313" key="8">
    <source>
        <dbReference type="Proteomes" id="UP001501321"/>
    </source>
</evidence>
<keyword evidence="5 6" id="KW-0472">Membrane</keyword>
<keyword evidence="4 6" id="KW-1133">Transmembrane helix</keyword>
<feature type="transmembrane region" description="Helical" evidence="6">
    <location>
        <begin position="121"/>
        <end position="138"/>
    </location>
</feature>
<keyword evidence="3 6" id="KW-0812">Transmembrane</keyword>
<reference evidence="8" key="1">
    <citation type="journal article" date="2019" name="Int. J. Syst. Evol. Microbiol.">
        <title>The Global Catalogue of Microorganisms (GCM) 10K type strain sequencing project: providing services to taxonomists for standard genome sequencing and annotation.</title>
        <authorList>
            <consortium name="The Broad Institute Genomics Platform"/>
            <consortium name="The Broad Institute Genome Sequencing Center for Infectious Disease"/>
            <person name="Wu L."/>
            <person name="Ma J."/>
        </authorList>
    </citation>
    <scope>NUCLEOTIDE SEQUENCE [LARGE SCALE GENOMIC DNA]</scope>
    <source>
        <strain evidence="8">JCM 32226</strain>
    </source>
</reference>
<evidence type="ECO:0000256" key="5">
    <source>
        <dbReference type="ARBA" id="ARBA00023136"/>
    </source>
</evidence>
<keyword evidence="2" id="KW-1003">Cell membrane</keyword>
<evidence type="ECO:0000256" key="6">
    <source>
        <dbReference type="SAM" id="Phobius"/>
    </source>
</evidence>
<evidence type="ECO:0000256" key="3">
    <source>
        <dbReference type="ARBA" id="ARBA00022692"/>
    </source>
</evidence>
<evidence type="ECO:0000313" key="7">
    <source>
        <dbReference type="EMBL" id="GAA4495043.1"/>
    </source>
</evidence>
<gene>
    <name evidence="7" type="ORF">GCM10023095_07650</name>
</gene>
<dbReference type="InterPro" id="IPR001123">
    <property type="entry name" value="LeuE-type"/>
</dbReference>
<keyword evidence="8" id="KW-1185">Reference proteome</keyword>
<protein>
    <submittedName>
        <fullName evidence="7">LysE family transporter</fullName>
    </submittedName>
</protein>
<proteinExistence type="predicted"/>
<dbReference type="PANTHER" id="PTHR30086:SF17">
    <property type="entry name" value="LYSE FAMILY TRANSLOCATOR"/>
    <property type="match status" value="1"/>
</dbReference>
<organism evidence="7 8">
    <name type="scientific">Pseudaeromonas paramecii</name>
    <dbReference type="NCBI Taxonomy" id="2138166"/>
    <lineage>
        <taxon>Bacteria</taxon>
        <taxon>Pseudomonadati</taxon>
        <taxon>Pseudomonadota</taxon>
        <taxon>Gammaproteobacteria</taxon>
        <taxon>Aeromonadales</taxon>
        <taxon>Aeromonadaceae</taxon>
        <taxon>Pseudaeromonas</taxon>
    </lineage>
</organism>
<evidence type="ECO:0000256" key="1">
    <source>
        <dbReference type="ARBA" id="ARBA00004651"/>
    </source>
</evidence>
<feature type="transmembrane region" description="Helical" evidence="6">
    <location>
        <begin position="190"/>
        <end position="209"/>
    </location>
</feature>